<dbReference type="EMBL" id="CP032664">
    <property type="protein sequence ID" value="QQO84083.1"/>
    <property type="molecule type" value="Genomic_DNA"/>
</dbReference>
<dbReference type="RefSeq" id="WP_208129326.1">
    <property type="nucleotide sequence ID" value="NZ_AP024615.1"/>
</dbReference>
<gene>
    <name evidence="1" type="ORF">D7032_13005</name>
</gene>
<reference evidence="1" key="1">
    <citation type="submission" date="2018-09" db="EMBL/GenBank/DDBJ databases">
        <title>Genome sequencing and analysis.</title>
        <authorList>
            <person name="Huang Y.-T."/>
        </authorList>
    </citation>
    <scope>NUCLEOTIDE SEQUENCE</scope>
    <source>
        <strain evidence="1">HIDE</strain>
    </source>
</reference>
<dbReference type="AlphaFoldDB" id="A0A7T8IQA7"/>
<name>A0A7T8IQA7_9GAMM</name>
<accession>A0A7T8IQA7</accession>
<protein>
    <submittedName>
        <fullName evidence="1">Uncharacterized protein</fullName>
    </submittedName>
</protein>
<proteinExistence type="predicted"/>
<sequence>MALAIYFKAKVCKGWLLYVFAAKEDRIQATNPHRHQLALCRLSDGLEANPLRLHSVMIIATYWYKSPTAAIRLGSEIAISNIIQQVIIMACFWLIIEISQALQQNCVAEPPFKGALNGYFTSYF</sequence>
<organism evidence="1">
    <name type="scientific">Shewanella algae</name>
    <dbReference type="NCBI Taxonomy" id="38313"/>
    <lineage>
        <taxon>Bacteria</taxon>
        <taxon>Pseudomonadati</taxon>
        <taxon>Pseudomonadota</taxon>
        <taxon>Gammaproteobacteria</taxon>
        <taxon>Alteromonadales</taxon>
        <taxon>Shewanellaceae</taxon>
        <taxon>Shewanella</taxon>
    </lineage>
</organism>
<evidence type="ECO:0000313" key="1">
    <source>
        <dbReference type="EMBL" id="QQO84083.1"/>
    </source>
</evidence>